<organism evidence="1 2">
    <name type="scientific">Paenibacillus phyllosphaerae</name>
    <dbReference type="NCBI Taxonomy" id="274593"/>
    <lineage>
        <taxon>Bacteria</taxon>
        <taxon>Bacillati</taxon>
        <taxon>Bacillota</taxon>
        <taxon>Bacilli</taxon>
        <taxon>Bacillales</taxon>
        <taxon>Paenibacillaceae</taxon>
        <taxon>Paenibacillus</taxon>
    </lineage>
</organism>
<evidence type="ECO:0000313" key="2">
    <source>
        <dbReference type="Proteomes" id="UP000570361"/>
    </source>
</evidence>
<evidence type="ECO:0000313" key="1">
    <source>
        <dbReference type="EMBL" id="MBB3109471.1"/>
    </source>
</evidence>
<keyword evidence="2" id="KW-1185">Reference proteome</keyword>
<dbReference type="Gene3D" id="3.20.20.140">
    <property type="entry name" value="Metal-dependent hydrolases"/>
    <property type="match status" value="1"/>
</dbReference>
<reference evidence="1 2" key="1">
    <citation type="submission" date="2020-08" db="EMBL/GenBank/DDBJ databases">
        <title>Genomic Encyclopedia of Type Strains, Phase III (KMG-III): the genomes of soil and plant-associated and newly described type strains.</title>
        <authorList>
            <person name="Whitman W."/>
        </authorList>
    </citation>
    <scope>NUCLEOTIDE SEQUENCE [LARGE SCALE GENOMIC DNA]</scope>
    <source>
        <strain evidence="1 2">CECT 5862</strain>
    </source>
</reference>
<sequence length="321" mass="35719">MSLKLRSADFHCDVLMKLLEDESRSFTNEERTELDVTLPKLRQGGSVLQTFAIYIPERMEKSMMPILQSIDLFQRKILTSPSLKWIRTRQDVNQLNGSGSIGALLSLEGADGLQGELSMLRILYQLGVRAVGLTWNRANWGADGVLENRQGGLTGKGREFVAECNRLGMLLDVSHLSDKAFWDMVDITNKPLIASHSNARTICDHPRNLTDDQIRALIAMNGRIGVTFVPQFVIAGRTARVDDILLHVEHICTLGGEKHIMFGSDFDGIESHVMGLSNPGELENLQEALLQRYNEALVSGFMAQNALDYLLEQLPAGSKIQ</sequence>
<protein>
    <submittedName>
        <fullName evidence="1">Membrane dipeptidase</fullName>
        <ecNumber evidence="1">3.4.13.19</ecNumber>
    </submittedName>
</protein>
<dbReference type="RefSeq" id="WP_183598538.1">
    <property type="nucleotide sequence ID" value="NZ_JACHXK010000002.1"/>
</dbReference>
<name>A0A7W5AWE2_9BACL</name>
<dbReference type="GO" id="GO:0070573">
    <property type="term" value="F:metallodipeptidase activity"/>
    <property type="evidence" value="ECO:0007669"/>
    <property type="project" value="InterPro"/>
</dbReference>
<gene>
    <name evidence="1" type="ORF">FHS18_001523</name>
</gene>
<dbReference type="InterPro" id="IPR000180">
    <property type="entry name" value="Dipep_AS"/>
</dbReference>
<dbReference type="EMBL" id="JACHXK010000002">
    <property type="protein sequence ID" value="MBB3109471.1"/>
    <property type="molecule type" value="Genomic_DNA"/>
</dbReference>
<proteinExistence type="predicted"/>
<dbReference type="EC" id="3.4.13.19" evidence="1"/>
<dbReference type="InterPro" id="IPR032466">
    <property type="entry name" value="Metal_Hydrolase"/>
</dbReference>
<dbReference type="InterPro" id="IPR008257">
    <property type="entry name" value="Pept_M19"/>
</dbReference>
<comment type="caution">
    <text evidence="1">The sequence shown here is derived from an EMBL/GenBank/DDBJ whole genome shotgun (WGS) entry which is preliminary data.</text>
</comment>
<dbReference type="CDD" id="cd01301">
    <property type="entry name" value="rDP_like"/>
    <property type="match status" value="1"/>
</dbReference>
<dbReference type="AlphaFoldDB" id="A0A7W5AWE2"/>
<dbReference type="GO" id="GO:0006508">
    <property type="term" value="P:proteolysis"/>
    <property type="evidence" value="ECO:0007669"/>
    <property type="project" value="InterPro"/>
</dbReference>
<keyword evidence="1" id="KW-0378">Hydrolase</keyword>
<dbReference type="PANTHER" id="PTHR10443:SF12">
    <property type="entry name" value="DIPEPTIDASE"/>
    <property type="match status" value="1"/>
</dbReference>
<dbReference type="PANTHER" id="PTHR10443">
    <property type="entry name" value="MICROSOMAL DIPEPTIDASE"/>
    <property type="match status" value="1"/>
</dbReference>
<dbReference type="PROSITE" id="PS00869">
    <property type="entry name" value="RENAL_DIPEPTIDASE_1"/>
    <property type="match status" value="1"/>
</dbReference>
<accession>A0A7W5AWE2</accession>
<dbReference type="PROSITE" id="PS51365">
    <property type="entry name" value="RENAL_DIPEPTIDASE_2"/>
    <property type="match status" value="1"/>
</dbReference>
<keyword evidence="1" id="KW-0645">Protease</keyword>
<dbReference type="Proteomes" id="UP000570361">
    <property type="component" value="Unassembled WGS sequence"/>
</dbReference>
<keyword evidence="1" id="KW-0224">Dipeptidase</keyword>
<dbReference type="SUPFAM" id="SSF51556">
    <property type="entry name" value="Metallo-dependent hydrolases"/>
    <property type="match status" value="1"/>
</dbReference>
<dbReference type="Pfam" id="PF01244">
    <property type="entry name" value="Peptidase_M19"/>
    <property type="match status" value="1"/>
</dbReference>